<name>A0ABR0J0C5_9EURO</name>
<protein>
    <recommendedName>
        <fullName evidence="4">BTB domain-containing protein</fullName>
    </recommendedName>
</protein>
<gene>
    <name evidence="2" type="ORF">LTR69_009407</name>
</gene>
<dbReference type="EMBL" id="JAVRRF010000026">
    <property type="protein sequence ID" value="KAK5053449.1"/>
    <property type="molecule type" value="Genomic_DNA"/>
</dbReference>
<evidence type="ECO:0000313" key="2">
    <source>
        <dbReference type="EMBL" id="KAK5053449.1"/>
    </source>
</evidence>
<keyword evidence="3" id="KW-1185">Reference proteome</keyword>
<feature type="region of interest" description="Disordered" evidence="1">
    <location>
        <begin position="1"/>
        <end position="54"/>
    </location>
</feature>
<feature type="region of interest" description="Disordered" evidence="1">
    <location>
        <begin position="289"/>
        <end position="308"/>
    </location>
</feature>
<feature type="compositionally biased region" description="Basic residues" evidence="1">
    <location>
        <begin position="378"/>
        <end position="390"/>
    </location>
</feature>
<sequence>MSSDSDLFGDGDQPMQDIPGEAEHVEDVGDQRPIPQINFPSGSEPSSPDTPPSIWQDLSSLVESALARRVRQLADQIVDGEELLRQILLLHGHAWEVHRAVVVERSWYLFTKDNANDFQPVLNVSDIELTVERLSLYLLWLYTYDYSLVTRCRDQLWPDDLEGALELLLLASYMNRREDHDEEHNLLRKSQQTLQEIFPTKLMILAEDELSVYHKQARGSIERCLEILFEQQAKVESSKKLRTQIMMDFFVNAEALLPKHKWLNKWIGRSPAFKAQFKLTRKELLKEQKIQRRAQPTDDEDVEERDDRCEAFEDTIPATQAVEPLHPSLSAPHPGLLPPVPSAVPSQPNLLPPEPDKLHPRWQPSSLSPPPQAGPSQLRRRPALRQGKKVTAKEERDPYTDELETDPLVKFPAASGVTEDDPAATLGQRVWREFVLRRNDPAYVPESIKDARDALSDVQESFRTAVDTDPEDDFMWRPNDPTYVQDSITHATDSDSDAGESIDIDAEEELFWKQTGLDP</sequence>
<comment type="caution">
    <text evidence="2">The sequence shown here is derived from an EMBL/GenBank/DDBJ whole genome shotgun (WGS) entry which is preliminary data.</text>
</comment>
<evidence type="ECO:0000256" key="1">
    <source>
        <dbReference type="SAM" id="MobiDB-lite"/>
    </source>
</evidence>
<evidence type="ECO:0000313" key="3">
    <source>
        <dbReference type="Proteomes" id="UP001345691"/>
    </source>
</evidence>
<evidence type="ECO:0008006" key="4">
    <source>
        <dbReference type="Google" id="ProtNLM"/>
    </source>
</evidence>
<feature type="compositionally biased region" description="Polar residues" evidence="1">
    <location>
        <begin position="38"/>
        <end position="47"/>
    </location>
</feature>
<proteinExistence type="predicted"/>
<dbReference type="Proteomes" id="UP001345691">
    <property type="component" value="Unassembled WGS sequence"/>
</dbReference>
<feature type="region of interest" description="Disordered" evidence="1">
    <location>
        <begin position="325"/>
        <end position="401"/>
    </location>
</feature>
<accession>A0ABR0J0C5</accession>
<feature type="compositionally biased region" description="Basic and acidic residues" evidence="1">
    <location>
        <begin position="21"/>
        <end position="30"/>
    </location>
</feature>
<organism evidence="2 3">
    <name type="scientific">Exophiala sideris</name>
    <dbReference type="NCBI Taxonomy" id="1016849"/>
    <lineage>
        <taxon>Eukaryota</taxon>
        <taxon>Fungi</taxon>
        <taxon>Dikarya</taxon>
        <taxon>Ascomycota</taxon>
        <taxon>Pezizomycotina</taxon>
        <taxon>Eurotiomycetes</taxon>
        <taxon>Chaetothyriomycetidae</taxon>
        <taxon>Chaetothyriales</taxon>
        <taxon>Herpotrichiellaceae</taxon>
        <taxon>Exophiala</taxon>
    </lineage>
</organism>
<reference evidence="2 3" key="1">
    <citation type="submission" date="2023-08" db="EMBL/GenBank/DDBJ databases">
        <title>Black Yeasts Isolated from many extreme environments.</title>
        <authorList>
            <person name="Coleine C."/>
            <person name="Stajich J.E."/>
            <person name="Selbmann L."/>
        </authorList>
    </citation>
    <scope>NUCLEOTIDE SEQUENCE [LARGE SCALE GENOMIC DNA]</scope>
    <source>
        <strain evidence="2 3">CCFEE 6328</strain>
    </source>
</reference>